<reference evidence="4" key="1">
    <citation type="journal article" date="2023" name="Int. J. Syst. Evol. Microbiol.">
        <title>Methylocystis iwaonis sp. nov., a type II methane-oxidizing bacterium from surface soil of a rice paddy field in Japan, and emended description of the genus Methylocystis (ex Whittenbury et al. 1970) Bowman et al. 1993.</title>
        <authorList>
            <person name="Kaise H."/>
            <person name="Sawadogo J.B."/>
            <person name="Alam M.S."/>
            <person name="Ueno C."/>
            <person name="Dianou D."/>
            <person name="Shinjo R."/>
            <person name="Asakawa S."/>
        </authorList>
    </citation>
    <scope>NUCLEOTIDE SEQUENCE</scope>
    <source>
        <strain evidence="4">LMG27198</strain>
    </source>
</reference>
<dbReference type="InterPro" id="IPR005955">
    <property type="entry name" value="GST_Zeta"/>
</dbReference>
<dbReference type="SFLD" id="SFLDG00358">
    <property type="entry name" value="Main_(cytGST)"/>
    <property type="match status" value="1"/>
</dbReference>
<dbReference type="PROSITE" id="PS50404">
    <property type="entry name" value="GST_NTER"/>
    <property type="match status" value="1"/>
</dbReference>
<evidence type="ECO:0000313" key="5">
    <source>
        <dbReference type="Proteomes" id="UP001144323"/>
    </source>
</evidence>
<evidence type="ECO:0000259" key="3">
    <source>
        <dbReference type="PROSITE" id="PS50405"/>
    </source>
</evidence>
<name>A0A9W6LR40_9HYPH</name>
<dbReference type="Pfam" id="PF13410">
    <property type="entry name" value="GST_C_2"/>
    <property type="match status" value="1"/>
</dbReference>
<dbReference type="CDD" id="cd03042">
    <property type="entry name" value="GST_N_Zeta"/>
    <property type="match status" value="1"/>
</dbReference>
<comment type="similarity">
    <text evidence="1">Belongs to the GST superfamily. Zeta family.</text>
</comment>
<dbReference type="AlphaFoldDB" id="A0A9W6LR40"/>
<sequence>MLLYDYFRSSAAFRVRIALALKGIAVERRFVHLLRGGGEQKQPDYLRRNPQGLVPALELDDGVVLTQSLAIIEYLEALKPEPRLIPDDPVCAAQSRAAALAIACDTHPLGNLRVVSYLETELHQGHDAIVNWRTHWATLGLAALEGLIRPAPFCFGREPNIADICLAPQVFYAERFGVPLDAFPKLRTVAAACAQHPAFVAAHPAAQPDADQAPGQAP</sequence>
<comment type="caution">
    <text evidence="4">The sequence shown here is derived from an EMBL/GenBank/DDBJ whole genome shotgun (WGS) entry which is preliminary data.</text>
</comment>
<dbReference type="InterPro" id="IPR004045">
    <property type="entry name" value="Glutathione_S-Trfase_N"/>
</dbReference>
<feature type="domain" description="GST N-terminal" evidence="2">
    <location>
        <begin position="1"/>
        <end position="83"/>
    </location>
</feature>
<dbReference type="RefSeq" id="WP_281800762.1">
    <property type="nucleotide sequence ID" value="NZ_BSEC01000001.1"/>
</dbReference>
<organism evidence="4 5">
    <name type="scientific">Methylocystis echinoides</name>
    <dbReference type="NCBI Taxonomy" id="29468"/>
    <lineage>
        <taxon>Bacteria</taxon>
        <taxon>Pseudomonadati</taxon>
        <taxon>Pseudomonadota</taxon>
        <taxon>Alphaproteobacteria</taxon>
        <taxon>Hyphomicrobiales</taxon>
        <taxon>Methylocystaceae</taxon>
        <taxon>Methylocystis</taxon>
    </lineage>
</organism>
<dbReference type="Pfam" id="PF13409">
    <property type="entry name" value="GST_N_2"/>
    <property type="match status" value="1"/>
</dbReference>
<dbReference type="InterPro" id="IPR034333">
    <property type="entry name" value="GST_Zeta_N"/>
</dbReference>
<dbReference type="SUPFAM" id="SSF47616">
    <property type="entry name" value="GST C-terminal domain-like"/>
    <property type="match status" value="1"/>
</dbReference>
<dbReference type="SUPFAM" id="SSF52833">
    <property type="entry name" value="Thioredoxin-like"/>
    <property type="match status" value="1"/>
</dbReference>
<proteinExistence type="inferred from homology"/>
<dbReference type="PROSITE" id="PS50405">
    <property type="entry name" value="GST_CTER"/>
    <property type="match status" value="1"/>
</dbReference>
<dbReference type="NCBIfam" id="TIGR01262">
    <property type="entry name" value="maiA"/>
    <property type="match status" value="1"/>
</dbReference>
<dbReference type="InterPro" id="IPR040079">
    <property type="entry name" value="Glutathione_S-Trfase"/>
</dbReference>
<dbReference type="GO" id="GO:0006559">
    <property type="term" value="P:L-phenylalanine catabolic process"/>
    <property type="evidence" value="ECO:0007669"/>
    <property type="project" value="TreeGrafter"/>
</dbReference>
<protein>
    <submittedName>
        <fullName evidence="4">Maleylacetoacetate isomerase</fullName>
    </submittedName>
</protein>
<dbReference type="Gene3D" id="3.40.30.10">
    <property type="entry name" value="Glutaredoxin"/>
    <property type="match status" value="1"/>
</dbReference>
<dbReference type="PANTHER" id="PTHR42673:SF21">
    <property type="entry name" value="GLUTATHIONE S-TRANSFERASE YFCF"/>
    <property type="match status" value="1"/>
</dbReference>
<dbReference type="InterPro" id="IPR036249">
    <property type="entry name" value="Thioredoxin-like_sf"/>
</dbReference>
<dbReference type="GO" id="GO:0004364">
    <property type="term" value="F:glutathione transferase activity"/>
    <property type="evidence" value="ECO:0007669"/>
    <property type="project" value="TreeGrafter"/>
</dbReference>
<keyword evidence="5" id="KW-1185">Reference proteome</keyword>
<keyword evidence="4" id="KW-0413">Isomerase</keyword>
<accession>A0A9W6LR40</accession>
<dbReference type="InterPro" id="IPR036282">
    <property type="entry name" value="Glutathione-S-Trfase_C_sf"/>
</dbReference>
<evidence type="ECO:0000256" key="1">
    <source>
        <dbReference type="ARBA" id="ARBA00010007"/>
    </source>
</evidence>
<evidence type="ECO:0000313" key="4">
    <source>
        <dbReference type="EMBL" id="GLI91884.1"/>
    </source>
</evidence>
<dbReference type="InterPro" id="IPR010987">
    <property type="entry name" value="Glutathione-S-Trfase_C-like"/>
</dbReference>
<dbReference type="EMBL" id="BSEC01000001">
    <property type="protein sequence ID" value="GLI91884.1"/>
    <property type="molecule type" value="Genomic_DNA"/>
</dbReference>
<feature type="domain" description="GST C-terminal" evidence="3">
    <location>
        <begin position="88"/>
        <end position="212"/>
    </location>
</feature>
<dbReference type="GO" id="GO:0005737">
    <property type="term" value="C:cytoplasm"/>
    <property type="evidence" value="ECO:0007669"/>
    <property type="project" value="InterPro"/>
</dbReference>
<dbReference type="Gene3D" id="1.20.1050.10">
    <property type="match status" value="1"/>
</dbReference>
<dbReference type="Proteomes" id="UP001144323">
    <property type="component" value="Unassembled WGS sequence"/>
</dbReference>
<evidence type="ECO:0000259" key="2">
    <source>
        <dbReference type="PROSITE" id="PS50404"/>
    </source>
</evidence>
<dbReference type="GO" id="GO:0016034">
    <property type="term" value="F:maleylacetoacetate isomerase activity"/>
    <property type="evidence" value="ECO:0007669"/>
    <property type="project" value="TreeGrafter"/>
</dbReference>
<dbReference type="PANTHER" id="PTHR42673">
    <property type="entry name" value="MALEYLACETOACETATE ISOMERASE"/>
    <property type="match status" value="1"/>
</dbReference>
<dbReference type="SFLD" id="SFLDS00019">
    <property type="entry name" value="Glutathione_Transferase_(cytos"/>
    <property type="match status" value="1"/>
</dbReference>
<dbReference type="GO" id="GO:0006749">
    <property type="term" value="P:glutathione metabolic process"/>
    <property type="evidence" value="ECO:0007669"/>
    <property type="project" value="TreeGrafter"/>
</dbReference>
<gene>
    <name evidence="4" type="ORF">LMG27198_08760</name>
</gene>